<evidence type="ECO:0000256" key="8">
    <source>
        <dbReference type="RuleBase" id="RU361233"/>
    </source>
</evidence>
<dbReference type="InterPro" id="IPR006702">
    <property type="entry name" value="CASP_dom"/>
</dbReference>
<dbReference type="AlphaFoldDB" id="A0AAW1IQR4"/>
<keyword evidence="4 8" id="KW-1003">Cell membrane</keyword>
<comment type="subunit">
    <text evidence="3 8">Homodimer and heterodimers.</text>
</comment>
<evidence type="ECO:0000259" key="10">
    <source>
        <dbReference type="Pfam" id="PF04535"/>
    </source>
</evidence>
<proteinExistence type="inferred from homology"/>
<evidence type="ECO:0000256" key="3">
    <source>
        <dbReference type="ARBA" id="ARBA00011489"/>
    </source>
</evidence>
<comment type="subcellular location">
    <subcellularLocation>
        <location evidence="1 8">Cell membrane</location>
        <topology evidence="1 8">Multi-pass membrane protein</topology>
    </subcellularLocation>
</comment>
<protein>
    <recommendedName>
        <fullName evidence="8">CASP-like protein</fullName>
    </recommendedName>
</protein>
<keyword evidence="7 8" id="KW-0472">Membrane</keyword>
<feature type="transmembrane region" description="Helical" evidence="8">
    <location>
        <begin position="111"/>
        <end position="137"/>
    </location>
</feature>
<evidence type="ECO:0000313" key="12">
    <source>
        <dbReference type="Proteomes" id="UP001443914"/>
    </source>
</evidence>
<dbReference type="GO" id="GO:0005886">
    <property type="term" value="C:plasma membrane"/>
    <property type="evidence" value="ECO:0007669"/>
    <property type="project" value="UniProtKB-SubCell"/>
</dbReference>
<comment type="similarity">
    <text evidence="2 8">Belongs to the Casparian strip membrane proteins (CASP) family.</text>
</comment>
<accession>A0AAW1IQR4</accession>
<feature type="transmembrane region" description="Helical" evidence="8">
    <location>
        <begin position="74"/>
        <end position="99"/>
    </location>
</feature>
<gene>
    <name evidence="11" type="ORF">RND81_09G200200</name>
</gene>
<evidence type="ECO:0000256" key="2">
    <source>
        <dbReference type="ARBA" id="ARBA00007651"/>
    </source>
</evidence>
<evidence type="ECO:0000256" key="4">
    <source>
        <dbReference type="ARBA" id="ARBA00022475"/>
    </source>
</evidence>
<feature type="domain" description="Casparian strip membrane protein" evidence="10">
    <location>
        <begin position="38"/>
        <end position="165"/>
    </location>
</feature>
<comment type="caution">
    <text evidence="11">The sequence shown here is derived from an EMBL/GenBank/DDBJ whole genome shotgun (WGS) entry which is preliminary data.</text>
</comment>
<keyword evidence="12" id="KW-1185">Reference proteome</keyword>
<feature type="region of interest" description="Disordered" evidence="9">
    <location>
        <begin position="1"/>
        <end position="23"/>
    </location>
</feature>
<reference evidence="11" key="1">
    <citation type="submission" date="2024-03" db="EMBL/GenBank/DDBJ databases">
        <title>WGS assembly of Saponaria officinalis var. Norfolk2.</title>
        <authorList>
            <person name="Jenkins J."/>
            <person name="Shu S."/>
            <person name="Grimwood J."/>
            <person name="Barry K."/>
            <person name="Goodstein D."/>
            <person name="Schmutz J."/>
            <person name="Leebens-Mack J."/>
            <person name="Osbourn A."/>
        </authorList>
    </citation>
    <scope>NUCLEOTIDE SEQUENCE [LARGE SCALE GENOMIC DNA]</scope>
    <source>
        <strain evidence="11">JIC</strain>
    </source>
</reference>
<evidence type="ECO:0000256" key="1">
    <source>
        <dbReference type="ARBA" id="ARBA00004651"/>
    </source>
</evidence>
<evidence type="ECO:0000256" key="7">
    <source>
        <dbReference type="ARBA" id="ARBA00023136"/>
    </source>
</evidence>
<organism evidence="11 12">
    <name type="scientific">Saponaria officinalis</name>
    <name type="common">Common soapwort</name>
    <name type="synonym">Lychnis saponaria</name>
    <dbReference type="NCBI Taxonomy" id="3572"/>
    <lineage>
        <taxon>Eukaryota</taxon>
        <taxon>Viridiplantae</taxon>
        <taxon>Streptophyta</taxon>
        <taxon>Embryophyta</taxon>
        <taxon>Tracheophyta</taxon>
        <taxon>Spermatophyta</taxon>
        <taxon>Magnoliopsida</taxon>
        <taxon>eudicotyledons</taxon>
        <taxon>Gunneridae</taxon>
        <taxon>Pentapetalae</taxon>
        <taxon>Caryophyllales</taxon>
        <taxon>Caryophyllaceae</taxon>
        <taxon>Caryophylleae</taxon>
        <taxon>Saponaria</taxon>
    </lineage>
</organism>
<sequence>MSRPVVHPVEAPPLSVGHGGDDGAPPRLRMKYFQGMPGTPGGLVLRVLQSFFAIAALLIMATTSDFPSVTAFRYLVAAAGLQIMWSISLAVLDLYAILVKRSFRNYRVVSLFAAGDGIISTLIFAAACASAGITVLISNDLDSCAKNHCVQFETSTGMAFMTWFAALPSFLLNLWSLASR</sequence>
<evidence type="ECO:0000256" key="5">
    <source>
        <dbReference type="ARBA" id="ARBA00022692"/>
    </source>
</evidence>
<keyword evidence="6 8" id="KW-1133">Transmembrane helix</keyword>
<dbReference type="Proteomes" id="UP001443914">
    <property type="component" value="Unassembled WGS sequence"/>
</dbReference>
<dbReference type="InterPro" id="IPR045009">
    <property type="entry name" value="CASPL-5"/>
</dbReference>
<evidence type="ECO:0000313" key="11">
    <source>
        <dbReference type="EMBL" id="KAK9691490.1"/>
    </source>
</evidence>
<evidence type="ECO:0000256" key="6">
    <source>
        <dbReference type="ARBA" id="ARBA00022989"/>
    </source>
</evidence>
<feature type="transmembrane region" description="Helical" evidence="8">
    <location>
        <begin position="43"/>
        <end position="62"/>
    </location>
</feature>
<feature type="transmembrane region" description="Helical" evidence="8">
    <location>
        <begin position="157"/>
        <end position="178"/>
    </location>
</feature>
<evidence type="ECO:0000256" key="9">
    <source>
        <dbReference type="SAM" id="MobiDB-lite"/>
    </source>
</evidence>
<dbReference type="PANTHER" id="PTHR32021">
    <property type="entry name" value="CASP-LIKE PROTEIN 5B3"/>
    <property type="match status" value="1"/>
</dbReference>
<keyword evidence="5 8" id="KW-0812">Transmembrane</keyword>
<dbReference type="PANTHER" id="PTHR32021:SF16">
    <property type="entry name" value="CASP-LIKE PROTEIN 5A2"/>
    <property type="match status" value="1"/>
</dbReference>
<dbReference type="EMBL" id="JBDFQZ010000009">
    <property type="protein sequence ID" value="KAK9691490.1"/>
    <property type="molecule type" value="Genomic_DNA"/>
</dbReference>
<dbReference type="Pfam" id="PF04535">
    <property type="entry name" value="CASP_dom"/>
    <property type="match status" value="1"/>
</dbReference>
<name>A0AAW1IQR4_SAPOF</name>